<dbReference type="InterPro" id="IPR002935">
    <property type="entry name" value="SAM_O-MeTrfase"/>
</dbReference>
<evidence type="ECO:0000256" key="2">
    <source>
        <dbReference type="ARBA" id="ARBA00022679"/>
    </source>
</evidence>
<dbReference type="GO" id="GO:0032259">
    <property type="term" value="P:methylation"/>
    <property type="evidence" value="ECO:0007669"/>
    <property type="project" value="UniProtKB-KW"/>
</dbReference>
<organism evidence="4 5">
    <name type="scientific">Bifidobacterium [indicum] DSM 20214 = LMG 11587</name>
    <dbReference type="NCBI Taxonomy" id="1341694"/>
    <lineage>
        <taxon>Bacteria</taxon>
        <taxon>Bacillati</taxon>
        <taxon>Actinomycetota</taxon>
        <taxon>Actinomycetes</taxon>
        <taxon>Bifidobacteriales</taxon>
        <taxon>Bifidobacteriaceae</taxon>
        <taxon>Bifidobacterium</taxon>
    </lineage>
</organism>
<dbReference type="Pfam" id="PF01596">
    <property type="entry name" value="Methyltransf_3"/>
    <property type="match status" value="1"/>
</dbReference>
<gene>
    <name evidence="4" type="ORF">BINDI_0785</name>
</gene>
<keyword evidence="5" id="KW-1185">Reference proteome</keyword>
<evidence type="ECO:0000256" key="3">
    <source>
        <dbReference type="ARBA" id="ARBA00022691"/>
    </source>
</evidence>
<name>A0A087VUN7_9BIFI</name>
<keyword evidence="3" id="KW-0949">S-adenosyl-L-methionine</keyword>
<dbReference type="InterPro" id="IPR029063">
    <property type="entry name" value="SAM-dependent_MTases_sf"/>
</dbReference>
<keyword evidence="2 4" id="KW-0808">Transferase</keyword>
<protein>
    <submittedName>
        <fullName evidence="4">Methyltransferase</fullName>
    </submittedName>
</protein>
<dbReference type="SUPFAM" id="SSF53335">
    <property type="entry name" value="S-adenosyl-L-methionine-dependent methyltransferases"/>
    <property type="match status" value="1"/>
</dbReference>
<dbReference type="RefSeq" id="WP_033490257.1">
    <property type="nucleotide sequence ID" value="NZ_CP006018.1"/>
</dbReference>
<dbReference type="HOGENOM" id="CLU_067676_2_0_11"/>
<evidence type="ECO:0000313" key="5">
    <source>
        <dbReference type="Proteomes" id="UP000028569"/>
    </source>
</evidence>
<dbReference type="GO" id="GO:0008171">
    <property type="term" value="F:O-methyltransferase activity"/>
    <property type="evidence" value="ECO:0007669"/>
    <property type="project" value="InterPro"/>
</dbReference>
<evidence type="ECO:0000256" key="1">
    <source>
        <dbReference type="ARBA" id="ARBA00022603"/>
    </source>
</evidence>
<dbReference type="KEGG" id="bii:BINDI_0785"/>
<accession>A0A087VUN7</accession>
<dbReference type="Gene3D" id="3.40.50.150">
    <property type="entry name" value="Vaccinia Virus protein VP39"/>
    <property type="match status" value="1"/>
</dbReference>
<keyword evidence="1 4" id="KW-0489">Methyltransferase</keyword>
<dbReference type="EMBL" id="CP006018">
    <property type="protein sequence ID" value="AIC92057.1"/>
    <property type="molecule type" value="Genomic_DNA"/>
</dbReference>
<reference evidence="4 5" key="1">
    <citation type="journal article" date="2014" name="Appl. Environ. Microbiol.">
        <title>Genomic encyclopedia of type strains of the genus Bifidobacterium.</title>
        <authorList>
            <person name="Milani C."/>
            <person name="Lugli G.A."/>
            <person name="Duranti S."/>
            <person name="Turroni F."/>
            <person name="Bottacini F."/>
            <person name="Mangifesta M."/>
            <person name="Sanchez B."/>
            <person name="Viappiani A."/>
            <person name="Mancabelli L."/>
            <person name="Taminiau B."/>
            <person name="Delcenserie V."/>
            <person name="Barrangou R."/>
            <person name="Margolles A."/>
            <person name="van Sinderen D."/>
            <person name="Ventura M."/>
        </authorList>
    </citation>
    <scope>NUCLEOTIDE SEQUENCE [LARGE SCALE GENOMIC DNA]</scope>
    <source>
        <strain evidence="4 5">LMG 11587</strain>
    </source>
</reference>
<dbReference type="Proteomes" id="UP000028569">
    <property type="component" value="Chromosome"/>
</dbReference>
<proteinExistence type="predicted"/>
<dbReference type="OrthoDB" id="4774874at2"/>
<evidence type="ECO:0000313" key="4">
    <source>
        <dbReference type="EMBL" id="AIC92057.1"/>
    </source>
</evidence>
<dbReference type="AlphaFoldDB" id="A0A087VUN7"/>
<sequence>MDKTAYSNHAQGWELAEKSTLNSESGTLAAFRTRAESAGFPQCSVAQGSFLRFLAGRADAASIILLGTGSVVEAIRLMDGLSGRGQFTAVDSSPEGASLIRQTFQEEERRNSVLRLRAVNTSAGTYFPRLNPADYDLIVVSGDCRNYQDAIDHAPRLLKSSGQLVFTDAFALDTEPKKGGIMNPANRSDKAVTLRTLMDTLSQEDHLESCLIPVGNGMVLAAKDKQA</sequence>